<dbReference type="GO" id="GO:0005737">
    <property type="term" value="C:cytoplasm"/>
    <property type="evidence" value="ECO:0007669"/>
    <property type="project" value="TreeGrafter"/>
</dbReference>
<evidence type="ECO:0000256" key="3">
    <source>
        <dbReference type="ARBA" id="ARBA00023002"/>
    </source>
</evidence>
<name>A0A4Y7QK36_9AGAM</name>
<evidence type="ECO:0000256" key="2">
    <source>
        <dbReference type="ARBA" id="ARBA00022964"/>
    </source>
</evidence>
<dbReference type="OrthoDB" id="6614653at2759"/>
<dbReference type="Proteomes" id="UP000294933">
    <property type="component" value="Unassembled WGS sequence"/>
</dbReference>
<dbReference type="STRING" id="50990.A0A4Y7QK36"/>
<keyword evidence="9" id="KW-1185">Reference proteome</keyword>
<comment type="cofactor">
    <cofactor evidence="5">
        <name>Fe(2+)</name>
        <dbReference type="ChEBI" id="CHEBI:29033"/>
    </cofactor>
    <text evidence="5">Binds 1 Fe(2+) ion per subunit.</text>
</comment>
<accession>A0A4Y7QK36</accession>
<dbReference type="Gene3D" id="2.60.120.590">
    <property type="entry name" value="Alpha-ketoglutarate-dependent dioxygenase AlkB-like"/>
    <property type="match status" value="1"/>
</dbReference>
<dbReference type="InterPro" id="IPR004574">
    <property type="entry name" value="Alkb"/>
</dbReference>
<dbReference type="GO" id="GO:0051213">
    <property type="term" value="F:dioxygenase activity"/>
    <property type="evidence" value="ECO:0007669"/>
    <property type="project" value="UniProtKB-KW"/>
</dbReference>
<keyword evidence="4 5" id="KW-0408">Iron</keyword>
<feature type="binding site" evidence="5">
    <location>
        <position position="319"/>
    </location>
    <ligand>
        <name>Fe cation</name>
        <dbReference type="ChEBI" id="CHEBI:24875"/>
        <note>catalytic</note>
    </ligand>
</feature>
<dbReference type="SUPFAM" id="SSF51197">
    <property type="entry name" value="Clavaminate synthase-like"/>
    <property type="match status" value="1"/>
</dbReference>
<dbReference type="PANTHER" id="PTHR16557:SF2">
    <property type="entry name" value="NUCLEIC ACID DIOXYGENASE ALKBH1"/>
    <property type="match status" value="1"/>
</dbReference>
<proteinExistence type="predicted"/>
<evidence type="ECO:0000256" key="4">
    <source>
        <dbReference type="ARBA" id="ARBA00023004"/>
    </source>
</evidence>
<feature type="binding site" evidence="5">
    <location>
        <position position="321"/>
    </location>
    <ligand>
        <name>Fe cation</name>
        <dbReference type="ChEBI" id="CHEBI:24875"/>
        <note>catalytic</note>
    </ligand>
</feature>
<reference evidence="8 9" key="1">
    <citation type="submission" date="2018-06" db="EMBL/GenBank/DDBJ databases">
        <title>A transcriptomic atlas of mushroom development highlights an independent origin of complex multicellularity.</title>
        <authorList>
            <consortium name="DOE Joint Genome Institute"/>
            <person name="Krizsan K."/>
            <person name="Almasi E."/>
            <person name="Merenyi Z."/>
            <person name="Sahu N."/>
            <person name="Viragh M."/>
            <person name="Koszo T."/>
            <person name="Mondo S."/>
            <person name="Kiss B."/>
            <person name="Balint B."/>
            <person name="Kues U."/>
            <person name="Barry K."/>
            <person name="Hegedus J.C."/>
            <person name="Henrissat B."/>
            <person name="Johnson J."/>
            <person name="Lipzen A."/>
            <person name="Ohm R."/>
            <person name="Nagy I."/>
            <person name="Pangilinan J."/>
            <person name="Yan J."/>
            <person name="Xiong Y."/>
            <person name="Grigoriev I.V."/>
            <person name="Hibbett D.S."/>
            <person name="Nagy L.G."/>
        </authorList>
    </citation>
    <scope>NUCLEOTIDE SEQUENCE [LARGE SCALE GENOMIC DNA]</scope>
    <source>
        <strain evidence="8 9">SZMC22713</strain>
    </source>
</reference>
<gene>
    <name evidence="8" type="ORF">BD410DRAFT_782516</name>
</gene>
<dbReference type="PANTHER" id="PTHR16557">
    <property type="entry name" value="ALKYLATED DNA REPAIR PROTEIN ALKB-RELATED"/>
    <property type="match status" value="1"/>
</dbReference>
<evidence type="ECO:0000256" key="6">
    <source>
        <dbReference type="SAM" id="MobiDB-lite"/>
    </source>
</evidence>
<dbReference type="InterPro" id="IPR005123">
    <property type="entry name" value="Oxoglu/Fe-dep_dioxygenase_dom"/>
</dbReference>
<keyword evidence="3" id="KW-0560">Oxidoreductase</keyword>
<evidence type="ECO:0000256" key="1">
    <source>
        <dbReference type="ARBA" id="ARBA00022723"/>
    </source>
</evidence>
<evidence type="ECO:0000313" key="8">
    <source>
        <dbReference type="EMBL" id="TDL27432.1"/>
    </source>
</evidence>
<dbReference type="AlphaFoldDB" id="A0A4Y7QK36"/>
<evidence type="ECO:0000256" key="5">
    <source>
        <dbReference type="PIRSR" id="PIRSR604574-2"/>
    </source>
</evidence>
<protein>
    <recommendedName>
        <fullName evidence="7">Fe2OG dioxygenase domain-containing protein</fullName>
    </recommendedName>
</protein>
<dbReference type="InterPro" id="IPR027450">
    <property type="entry name" value="AlkB-like"/>
</dbReference>
<dbReference type="GO" id="GO:0046872">
    <property type="term" value="F:metal ion binding"/>
    <property type="evidence" value="ECO:0007669"/>
    <property type="project" value="UniProtKB-KW"/>
</dbReference>
<dbReference type="InterPro" id="IPR037151">
    <property type="entry name" value="AlkB-like_sf"/>
</dbReference>
<dbReference type="PROSITE" id="PS51471">
    <property type="entry name" value="FE2OG_OXY"/>
    <property type="match status" value="1"/>
</dbReference>
<dbReference type="Pfam" id="PF13532">
    <property type="entry name" value="2OG-FeII_Oxy_2"/>
    <property type="match status" value="1"/>
</dbReference>
<evidence type="ECO:0000313" key="9">
    <source>
        <dbReference type="Proteomes" id="UP000294933"/>
    </source>
</evidence>
<feature type="region of interest" description="Disordered" evidence="6">
    <location>
        <begin position="172"/>
        <end position="200"/>
    </location>
</feature>
<dbReference type="VEuPathDB" id="FungiDB:BD410DRAFT_782516"/>
<sequence>MQLSSDKKARRNYFKSTRERPPNEAFDWTPFRSAEKRFKAKFPRPDLSDILDLALLDNDRIEEVERGGWKGSADVSKIRPLRTIDEDGKGRNIFLLPQIPGLVLLPGYLSHECQRELVSWSLCDHARPPNETSLDTHYVLPREGIWSTHVRYRTHGEALTEQLILPRAVTSENAAKQPEPPGPRQLVSNKPADPSNFDDLSQELKLPAAPSPTVRPTRASELLYKLRWANIGWYYHWGSKQYDFKRDKVGVDGIVSQICKRIVRQINWADVFASHDTKPHQDESDWGPGGPEWESWDATYEPDAGIVNYYQLKDTLMGHVDRSEVCATSPLVSLSLGNAAIFLVGGLSRDVEPVPILLRSGDALVMAGPGCRRAYHGVPRILEGTVPPHLQSSGSEQDGWEHLAEYLQTSRINVNVRQVFPKGFDPMNSAKPR</sequence>
<keyword evidence="2" id="KW-0223">Dioxygenase</keyword>
<organism evidence="8 9">
    <name type="scientific">Rickenella mellea</name>
    <dbReference type="NCBI Taxonomy" id="50990"/>
    <lineage>
        <taxon>Eukaryota</taxon>
        <taxon>Fungi</taxon>
        <taxon>Dikarya</taxon>
        <taxon>Basidiomycota</taxon>
        <taxon>Agaricomycotina</taxon>
        <taxon>Agaricomycetes</taxon>
        <taxon>Hymenochaetales</taxon>
        <taxon>Rickenellaceae</taxon>
        <taxon>Rickenella</taxon>
    </lineage>
</organism>
<feature type="region of interest" description="Disordered" evidence="6">
    <location>
        <begin position="1"/>
        <end position="26"/>
    </location>
</feature>
<feature type="binding site" evidence="5">
    <location>
        <position position="376"/>
    </location>
    <ligand>
        <name>Fe cation</name>
        <dbReference type="ChEBI" id="CHEBI:24875"/>
        <note>catalytic</note>
    </ligand>
</feature>
<feature type="domain" description="Fe2OG dioxygenase" evidence="7">
    <location>
        <begin position="301"/>
        <end position="420"/>
    </location>
</feature>
<keyword evidence="1 5" id="KW-0479">Metal-binding</keyword>
<dbReference type="GO" id="GO:0005634">
    <property type="term" value="C:nucleus"/>
    <property type="evidence" value="ECO:0007669"/>
    <property type="project" value="TreeGrafter"/>
</dbReference>
<dbReference type="EMBL" id="ML170159">
    <property type="protein sequence ID" value="TDL27432.1"/>
    <property type="molecule type" value="Genomic_DNA"/>
</dbReference>
<evidence type="ECO:0000259" key="7">
    <source>
        <dbReference type="PROSITE" id="PS51471"/>
    </source>
</evidence>